<dbReference type="RefSeq" id="WP_214623799.1">
    <property type="nucleotide sequence ID" value="NZ_JAHGAW010000007.1"/>
</dbReference>
<dbReference type="GO" id="GO:0008168">
    <property type="term" value="F:methyltransferase activity"/>
    <property type="evidence" value="ECO:0007669"/>
    <property type="project" value="UniProtKB-KW"/>
</dbReference>
<protein>
    <submittedName>
        <fullName evidence="1">Class I SAM-dependent methyltransferase</fullName>
        <ecNumber evidence="1">2.1.1.-</ecNumber>
    </submittedName>
</protein>
<dbReference type="InterPro" id="IPR029063">
    <property type="entry name" value="SAM-dependent_MTases_sf"/>
</dbReference>
<reference evidence="1" key="1">
    <citation type="submission" date="2021-05" db="EMBL/GenBank/DDBJ databases">
        <title>Genome of Sphingobium sp. strain.</title>
        <authorList>
            <person name="Fan R."/>
        </authorList>
    </citation>
    <scope>NUCLEOTIDE SEQUENCE</scope>
    <source>
        <strain evidence="1">H33</strain>
    </source>
</reference>
<gene>
    <name evidence="1" type="ORF">KK488_11925</name>
</gene>
<keyword evidence="2" id="KW-1185">Reference proteome</keyword>
<evidence type="ECO:0000313" key="1">
    <source>
        <dbReference type="EMBL" id="MBT2187651.1"/>
    </source>
</evidence>
<name>A0A9X1IRN5_9SPHN</name>
<dbReference type="Proteomes" id="UP001138757">
    <property type="component" value="Unassembled WGS sequence"/>
</dbReference>
<dbReference type="AlphaFoldDB" id="A0A9X1IRN5"/>
<accession>A0A9X1IRN5</accession>
<sequence length="286" mass="32656">MTFGTFLTPDRDLETLAEPNLKLGIRTFTGARALDDVRQFRGQNRIFDAIIDRLDAVELTCEDQCTAQYYFDIVRTLRDFHGEFSRVVEVGVYMGGSTSVLAGCIEPFGCDLDLVDTSDVYLRYAYERARRMYPHLAHRIRMFHGDLPSYVRHVMMEERPQQTIVHHDGAHAFNQVVMDMASLSYVREQLCAIITQDTHLRGSPKHMNFVDMALYAVFGLDLNYAPIGAVHEFMTMPDNFFGNYVRAGVPEGFVLPMSVNEFVYPHQFANMDDFLPARQANQRAAA</sequence>
<dbReference type="EC" id="2.1.1.-" evidence="1"/>
<dbReference type="Gene3D" id="3.40.50.150">
    <property type="entry name" value="Vaccinia Virus protein VP39"/>
    <property type="match status" value="1"/>
</dbReference>
<proteinExistence type="predicted"/>
<evidence type="ECO:0000313" key="2">
    <source>
        <dbReference type="Proteomes" id="UP001138757"/>
    </source>
</evidence>
<comment type="caution">
    <text evidence="1">The sequence shown here is derived from an EMBL/GenBank/DDBJ whole genome shotgun (WGS) entry which is preliminary data.</text>
</comment>
<dbReference type="EMBL" id="JAHGAW010000007">
    <property type="protein sequence ID" value="MBT2187651.1"/>
    <property type="molecule type" value="Genomic_DNA"/>
</dbReference>
<dbReference type="GO" id="GO:0032259">
    <property type="term" value="P:methylation"/>
    <property type="evidence" value="ECO:0007669"/>
    <property type="project" value="UniProtKB-KW"/>
</dbReference>
<dbReference type="SUPFAM" id="SSF53335">
    <property type="entry name" value="S-adenosyl-L-methionine-dependent methyltransferases"/>
    <property type="match status" value="1"/>
</dbReference>
<keyword evidence="1" id="KW-0808">Transferase</keyword>
<dbReference type="Pfam" id="PF13578">
    <property type="entry name" value="Methyltransf_24"/>
    <property type="match status" value="1"/>
</dbReference>
<organism evidence="1 2">
    <name type="scientific">Sphingobium nicotianae</name>
    <dbReference type="NCBI Taxonomy" id="2782607"/>
    <lineage>
        <taxon>Bacteria</taxon>
        <taxon>Pseudomonadati</taxon>
        <taxon>Pseudomonadota</taxon>
        <taxon>Alphaproteobacteria</taxon>
        <taxon>Sphingomonadales</taxon>
        <taxon>Sphingomonadaceae</taxon>
        <taxon>Sphingobium</taxon>
    </lineage>
</organism>
<keyword evidence="1" id="KW-0489">Methyltransferase</keyword>